<dbReference type="EMBL" id="CAMXCT030006498">
    <property type="protein sequence ID" value="CAL4802078.1"/>
    <property type="molecule type" value="Genomic_DNA"/>
</dbReference>
<dbReference type="EMBL" id="CAMXCT010006498">
    <property type="protein sequence ID" value="CAI4014766.1"/>
    <property type="molecule type" value="Genomic_DNA"/>
</dbReference>
<feature type="compositionally biased region" description="Basic residues" evidence="1">
    <location>
        <begin position="117"/>
        <end position="129"/>
    </location>
</feature>
<dbReference type="AlphaFoldDB" id="A0A9P1DR72"/>
<evidence type="ECO:0008006" key="5">
    <source>
        <dbReference type="Google" id="ProtNLM"/>
    </source>
</evidence>
<comment type="caution">
    <text evidence="2">The sequence shown here is derived from an EMBL/GenBank/DDBJ whole genome shotgun (WGS) entry which is preliminary data.</text>
</comment>
<name>A0A9P1DR72_9DINO</name>
<keyword evidence="4" id="KW-1185">Reference proteome</keyword>
<dbReference type="Gene3D" id="3.40.50.2300">
    <property type="match status" value="1"/>
</dbReference>
<reference evidence="3 4" key="2">
    <citation type="submission" date="2024-05" db="EMBL/GenBank/DDBJ databases">
        <authorList>
            <person name="Chen Y."/>
            <person name="Shah S."/>
            <person name="Dougan E. K."/>
            <person name="Thang M."/>
            <person name="Chan C."/>
        </authorList>
    </citation>
    <scope>NUCLEOTIDE SEQUENCE [LARGE SCALE GENOMIC DNA]</scope>
</reference>
<feature type="compositionally biased region" description="Low complexity" evidence="1">
    <location>
        <begin position="1"/>
        <end position="15"/>
    </location>
</feature>
<dbReference type="Proteomes" id="UP001152797">
    <property type="component" value="Unassembled WGS sequence"/>
</dbReference>
<protein>
    <recommendedName>
        <fullName evidence="5">Response regulatory domain-containing protein</fullName>
    </recommendedName>
</protein>
<dbReference type="InterPro" id="IPR011006">
    <property type="entry name" value="CheY-like_superfamily"/>
</dbReference>
<evidence type="ECO:0000313" key="3">
    <source>
        <dbReference type="EMBL" id="CAL4802078.1"/>
    </source>
</evidence>
<dbReference type="EMBL" id="CAMXCT020006498">
    <property type="protein sequence ID" value="CAL1168141.1"/>
    <property type="molecule type" value="Genomic_DNA"/>
</dbReference>
<feature type="compositionally biased region" description="Basic and acidic residues" evidence="1">
    <location>
        <begin position="16"/>
        <end position="32"/>
    </location>
</feature>
<reference evidence="2" key="1">
    <citation type="submission" date="2022-10" db="EMBL/GenBank/DDBJ databases">
        <authorList>
            <person name="Chen Y."/>
            <person name="Dougan E. K."/>
            <person name="Chan C."/>
            <person name="Rhodes N."/>
            <person name="Thang M."/>
        </authorList>
    </citation>
    <scope>NUCLEOTIDE SEQUENCE</scope>
</reference>
<accession>A0A9P1DR72</accession>
<dbReference type="OrthoDB" id="425563at2759"/>
<evidence type="ECO:0000256" key="1">
    <source>
        <dbReference type="SAM" id="MobiDB-lite"/>
    </source>
</evidence>
<evidence type="ECO:0000313" key="2">
    <source>
        <dbReference type="EMBL" id="CAI4014766.1"/>
    </source>
</evidence>
<feature type="compositionally biased region" description="Polar residues" evidence="1">
    <location>
        <begin position="233"/>
        <end position="248"/>
    </location>
</feature>
<feature type="region of interest" description="Disordered" evidence="1">
    <location>
        <begin position="209"/>
        <end position="275"/>
    </location>
</feature>
<organism evidence="2">
    <name type="scientific">Cladocopium goreaui</name>
    <dbReference type="NCBI Taxonomy" id="2562237"/>
    <lineage>
        <taxon>Eukaryota</taxon>
        <taxon>Sar</taxon>
        <taxon>Alveolata</taxon>
        <taxon>Dinophyceae</taxon>
        <taxon>Suessiales</taxon>
        <taxon>Symbiodiniaceae</taxon>
        <taxon>Cladocopium</taxon>
    </lineage>
</organism>
<dbReference type="SUPFAM" id="SSF52172">
    <property type="entry name" value="CheY-like"/>
    <property type="match status" value="1"/>
</dbReference>
<gene>
    <name evidence="2" type="ORF">C1SCF055_LOCUS39640</name>
</gene>
<feature type="region of interest" description="Disordered" evidence="1">
    <location>
        <begin position="1"/>
        <end position="32"/>
    </location>
</feature>
<feature type="region of interest" description="Disordered" evidence="1">
    <location>
        <begin position="114"/>
        <end position="137"/>
    </location>
</feature>
<evidence type="ECO:0000313" key="4">
    <source>
        <dbReference type="Proteomes" id="UP001152797"/>
    </source>
</evidence>
<proteinExistence type="predicted"/>
<sequence>MANAALSGASPAALKQLEKLQKRREQREREHWAVEKQVVRLPASSGAPPAIELEDVDDFLQVVLDHRRLPPNDKNPSSLCVLESLGTSYSSPTFGPGVEMMRRIYSDPAALKEHRSSFRRKRGGSKWRTRSNPIGQTVPANARYQDVLPQLPQIEPELSALSALTAPLALPHSASAPAGGVFFQTEVVEERKPSKPTVVKTSSLPVASLPSIKKANPGSTGNSKEGKSEELSEMSTTIEWKASPSESISLVEPSDEVQKQQAPSPQAPRDKDDKKIQAQRLMKAFHKAVDGRSVLILTDQSDVRKSILRSLMCAVNEMSICFTCSTADLWKRLQGKEVFHALLVDLSKADLEVEGLVKTIRADPQYGNLPIIVLSQERDLPDLVRQSCSFVVFQPISASMLREALLWCFNRNALKHQSYYWPAQAAPLKRSNSKAPNLTIRARQLKNR</sequence>